<dbReference type="AlphaFoldDB" id="R4KSB4"/>
<evidence type="ECO:0000313" key="4">
    <source>
        <dbReference type="Proteomes" id="UP000013520"/>
    </source>
</evidence>
<gene>
    <name evidence="3" type="ORF">Desgi_3126</name>
</gene>
<evidence type="ECO:0000259" key="2">
    <source>
        <dbReference type="Pfam" id="PF00326"/>
    </source>
</evidence>
<dbReference type="PANTHER" id="PTHR43358">
    <property type="entry name" value="ALPHA/BETA-HYDROLASE"/>
    <property type="match status" value="1"/>
</dbReference>
<protein>
    <submittedName>
        <fullName evidence="3">Prolyl oligopeptidase family protein</fullName>
    </submittedName>
</protein>
<dbReference type="InterPro" id="IPR052920">
    <property type="entry name" value="DNA-binding_regulatory"/>
</dbReference>
<organism evidence="3 4">
    <name type="scientific">Desulfoscipio gibsoniae DSM 7213</name>
    <dbReference type="NCBI Taxonomy" id="767817"/>
    <lineage>
        <taxon>Bacteria</taxon>
        <taxon>Bacillati</taxon>
        <taxon>Bacillota</taxon>
        <taxon>Clostridia</taxon>
        <taxon>Eubacteriales</taxon>
        <taxon>Desulfallaceae</taxon>
        <taxon>Desulfoscipio</taxon>
    </lineage>
</organism>
<dbReference type="SUPFAM" id="SSF53474">
    <property type="entry name" value="alpha/beta-Hydrolases"/>
    <property type="match status" value="1"/>
</dbReference>
<dbReference type="STRING" id="767817.Desgi_3126"/>
<dbReference type="EMBL" id="CP003273">
    <property type="protein sequence ID" value="AGL02486.1"/>
    <property type="molecule type" value="Genomic_DNA"/>
</dbReference>
<dbReference type="InterPro" id="IPR029058">
    <property type="entry name" value="AB_hydrolase_fold"/>
</dbReference>
<dbReference type="Pfam" id="PF00326">
    <property type="entry name" value="Peptidase_S9"/>
    <property type="match status" value="1"/>
</dbReference>
<sequence length="306" mass="33894">MPELKVKQEARKRPNKKRRLVIQATAIVLLFSLLVSFGVCWSISHPRRYPVDKTPAALGLDYQDVTFPSREDHLQIKGWLLPAANSDRTVIIAHGYRNNRLQDDVPALSLAEELVNAGYHVLMFDFRNCGESDGNMTSIGQYEVRDLLGAIDFVRSHPDIAHRIAVLGFSMGAATAILAGSREPAVDAVIADSPFADLKRHLGSRSYPFHTLLLPELSLLTGINPEQVSPVRAVQNLSPRALLLIHGDADRDIPVANSREIFRAARAAGIEANLWVVPGADHLKSYFKAQKDYSSKVIEFLDNSLE</sequence>
<dbReference type="eggNOG" id="COG1073">
    <property type="taxonomic scope" value="Bacteria"/>
</dbReference>
<dbReference type="RefSeq" id="WP_006520636.1">
    <property type="nucleotide sequence ID" value="NC_021184.1"/>
</dbReference>
<reference evidence="3 4" key="1">
    <citation type="submission" date="2012-01" db="EMBL/GenBank/DDBJ databases">
        <title>Complete sequence of Desulfotomaculum gibsoniae DSM 7213.</title>
        <authorList>
            <consortium name="US DOE Joint Genome Institute"/>
            <person name="Lucas S."/>
            <person name="Han J."/>
            <person name="Lapidus A."/>
            <person name="Cheng J.-F."/>
            <person name="Goodwin L."/>
            <person name="Pitluck S."/>
            <person name="Peters L."/>
            <person name="Ovchinnikova G."/>
            <person name="Teshima H."/>
            <person name="Detter J.C."/>
            <person name="Han C."/>
            <person name="Tapia R."/>
            <person name="Land M."/>
            <person name="Hauser L."/>
            <person name="Kyrpides N."/>
            <person name="Ivanova N."/>
            <person name="Pagani I."/>
            <person name="Parshina S."/>
            <person name="Plugge C."/>
            <person name="Muyzer G."/>
            <person name="Kuever J."/>
            <person name="Ivanova A."/>
            <person name="Nazina T."/>
            <person name="Klenk H.-P."/>
            <person name="Brambilla E."/>
            <person name="Spring S."/>
            <person name="Stams A.F."/>
            <person name="Woyke T."/>
        </authorList>
    </citation>
    <scope>NUCLEOTIDE SEQUENCE [LARGE SCALE GENOMIC DNA]</scope>
    <source>
        <strain evidence="3 4">DSM 7213</strain>
    </source>
</reference>
<feature type="transmembrane region" description="Helical" evidence="1">
    <location>
        <begin position="20"/>
        <end position="44"/>
    </location>
</feature>
<dbReference type="GO" id="GO:0006508">
    <property type="term" value="P:proteolysis"/>
    <property type="evidence" value="ECO:0007669"/>
    <property type="project" value="InterPro"/>
</dbReference>
<dbReference type="PANTHER" id="PTHR43358:SF4">
    <property type="entry name" value="ALPHA_BETA HYDROLASE FOLD-1 DOMAIN-CONTAINING PROTEIN"/>
    <property type="match status" value="1"/>
</dbReference>
<evidence type="ECO:0000313" key="3">
    <source>
        <dbReference type="EMBL" id="AGL02486.1"/>
    </source>
</evidence>
<keyword evidence="1" id="KW-0472">Membrane</keyword>
<proteinExistence type="predicted"/>
<dbReference type="InterPro" id="IPR001375">
    <property type="entry name" value="Peptidase_S9_cat"/>
</dbReference>
<keyword evidence="1" id="KW-0812">Transmembrane</keyword>
<dbReference type="HOGENOM" id="CLU_029375_6_2_9"/>
<keyword evidence="1" id="KW-1133">Transmembrane helix</keyword>
<feature type="domain" description="Peptidase S9 prolyl oligopeptidase catalytic" evidence="2">
    <location>
        <begin position="116"/>
        <end position="305"/>
    </location>
</feature>
<dbReference type="GO" id="GO:0008236">
    <property type="term" value="F:serine-type peptidase activity"/>
    <property type="evidence" value="ECO:0007669"/>
    <property type="project" value="InterPro"/>
</dbReference>
<name>R4KSB4_9FIRM</name>
<keyword evidence="4" id="KW-1185">Reference proteome</keyword>
<dbReference type="KEGG" id="dgi:Desgi_3126"/>
<accession>R4KSB4</accession>
<evidence type="ECO:0000256" key="1">
    <source>
        <dbReference type="SAM" id="Phobius"/>
    </source>
</evidence>
<dbReference type="Gene3D" id="3.40.50.1820">
    <property type="entry name" value="alpha/beta hydrolase"/>
    <property type="match status" value="1"/>
</dbReference>
<dbReference type="Proteomes" id="UP000013520">
    <property type="component" value="Chromosome"/>
</dbReference>